<dbReference type="OrthoDB" id="6710009at2"/>
<keyword evidence="2" id="KW-1185">Reference proteome</keyword>
<evidence type="ECO:0000313" key="2">
    <source>
        <dbReference type="Proteomes" id="UP000184287"/>
    </source>
</evidence>
<proteinExistence type="predicted"/>
<dbReference type="STRING" id="288992.SAMN04488522_1011091"/>
<dbReference type="Proteomes" id="UP000184287">
    <property type="component" value="Unassembled WGS sequence"/>
</dbReference>
<dbReference type="Pfam" id="PF22000">
    <property type="entry name" value="DUF6929"/>
    <property type="match status" value="1"/>
</dbReference>
<accession>A0A1M4W157</accession>
<dbReference type="InterPro" id="IPR053851">
    <property type="entry name" value="DUF6929"/>
</dbReference>
<evidence type="ECO:0000313" key="1">
    <source>
        <dbReference type="EMBL" id="SHE74870.1"/>
    </source>
</evidence>
<reference evidence="2" key="1">
    <citation type="submission" date="2016-11" db="EMBL/GenBank/DDBJ databases">
        <authorList>
            <person name="Varghese N."/>
            <person name="Submissions S."/>
        </authorList>
    </citation>
    <scope>NUCLEOTIDE SEQUENCE [LARGE SCALE GENOMIC DNA]</scope>
    <source>
        <strain evidence="2">DSM 16990</strain>
    </source>
</reference>
<dbReference type="RefSeq" id="WP_073228358.1">
    <property type="nucleotide sequence ID" value="NZ_FQUQ01000001.1"/>
</dbReference>
<organism evidence="1 2">
    <name type="scientific">Pedobacter caeni</name>
    <dbReference type="NCBI Taxonomy" id="288992"/>
    <lineage>
        <taxon>Bacteria</taxon>
        <taxon>Pseudomonadati</taxon>
        <taxon>Bacteroidota</taxon>
        <taxon>Sphingobacteriia</taxon>
        <taxon>Sphingobacteriales</taxon>
        <taxon>Sphingobacteriaceae</taxon>
        <taxon>Pedobacter</taxon>
    </lineage>
</organism>
<sequence length="277" mass="30993">MNRFTLELLLHIIGIGSASGLFLKDNSLHVIGDNSSYFYEYELKTAALKRHALSEHPAENIAKKLKPDFEALAFYGDSFYLFGSGSTENRNKMIQLNAVTKEVLSVIDLATLYKRMQAVAGLNSESFNIEGVVRTEAAWYFFNRGNGNSGKNMVFTVHGKSLTADPEITFTELQLPEIKGVRTGFTDAVQVEDKLYFLAAAENTNSTYHDGEVLGSIIGSISLKTMKIDFTKEISDRHKFEGLTLKHKKENEISFLLCEDNDSDALQADIYLLNLKH</sequence>
<dbReference type="EMBL" id="FQUQ01000001">
    <property type="protein sequence ID" value="SHE74870.1"/>
    <property type="molecule type" value="Genomic_DNA"/>
</dbReference>
<gene>
    <name evidence="1" type="ORF">SAMN04488522_1011091</name>
</gene>
<name>A0A1M4W157_9SPHI</name>
<protein>
    <submittedName>
        <fullName evidence="1">Uncharacterized protein</fullName>
    </submittedName>
</protein>
<dbReference type="AlphaFoldDB" id="A0A1M4W157"/>